<feature type="non-terminal residue" evidence="1">
    <location>
        <position position="1"/>
    </location>
</feature>
<protein>
    <submittedName>
        <fullName evidence="1">Uncharacterized protein</fullName>
    </submittedName>
</protein>
<sequence length="256" mass="29433">ALTLYSNAQYLPAQALFEKVKENATDPTVEADCAYYIANAAVRLNQQGADQLMQNFVENYPTSTKRNSAFKDVADYYFENGNYGKAKRWYEQVQIGNLTRKEQERYNFNMGYVHFKTRQPEEALAYFARVHDSEKYGPRAKYYEGFIAYGKDDYDQAKELFEEVEAEEGKQEELSYFKSDLAFKSGNFEEAITQAKEKLATADRREVSELNKIIGESYFNLEQYAEALPYLEDIAHLSPAPCGMTASGFAKIRLHL</sequence>
<dbReference type="PROSITE" id="PS50005">
    <property type="entry name" value="TPR"/>
    <property type="match status" value="1"/>
</dbReference>
<comment type="caution">
    <text evidence="1">The sequence shown here is derived from an EMBL/GenBank/DDBJ whole genome shotgun (WGS) entry which is preliminary data.</text>
</comment>
<dbReference type="Pfam" id="PF13174">
    <property type="entry name" value="TPR_6"/>
    <property type="match status" value="1"/>
</dbReference>
<reference evidence="1" key="1">
    <citation type="journal article" date="2015" name="Nature">
        <title>Complex archaea that bridge the gap between prokaryotes and eukaryotes.</title>
        <authorList>
            <person name="Spang A."/>
            <person name="Saw J.H."/>
            <person name="Jorgensen S.L."/>
            <person name="Zaremba-Niedzwiedzka K."/>
            <person name="Martijn J."/>
            <person name="Lind A.E."/>
            <person name="van Eijk R."/>
            <person name="Schleper C."/>
            <person name="Guy L."/>
            <person name="Ettema T.J."/>
        </authorList>
    </citation>
    <scope>NUCLEOTIDE SEQUENCE</scope>
</reference>
<name>A0A0F8WME3_9ZZZZ</name>
<evidence type="ECO:0000313" key="1">
    <source>
        <dbReference type="EMBL" id="KKK49400.1"/>
    </source>
</evidence>
<organism evidence="1">
    <name type="scientific">marine sediment metagenome</name>
    <dbReference type="NCBI Taxonomy" id="412755"/>
    <lineage>
        <taxon>unclassified sequences</taxon>
        <taxon>metagenomes</taxon>
        <taxon>ecological metagenomes</taxon>
    </lineage>
</organism>
<accession>A0A0F8WME3</accession>
<dbReference type="SUPFAM" id="SSF48452">
    <property type="entry name" value="TPR-like"/>
    <property type="match status" value="1"/>
</dbReference>
<gene>
    <name evidence="1" type="ORF">LCGC14_3135450</name>
</gene>
<dbReference type="Pfam" id="PF13432">
    <property type="entry name" value="TPR_16"/>
    <property type="match status" value="1"/>
</dbReference>
<dbReference type="Gene3D" id="1.25.40.10">
    <property type="entry name" value="Tetratricopeptide repeat domain"/>
    <property type="match status" value="2"/>
</dbReference>
<dbReference type="EMBL" id="LAZR01068566">
    <property type="protein sequence ID" value="KKK49400.1"/>
    <property type="molecule type" value="Genomic_DNA"/>
</dbReference>
<dbReference type="InterPro" id="IPR019734">
    <property type="entry name" value="TPR_rpt"/>
</dbReference>
<dbReference type="InterPro" id="IPR011990">
    <property type="entry name" value="TPR-like_helical_dom_sf"/>
</dbReference>
<dbReference type="AlphaFoldDB" id="A0A0F8WME3"/>
<proteinExistence type="predicted"/>
<dbReference type="SMART" id="SM00028">
    <property type="entry name" value="TPR"/>
    <property type="match status" value="3"/>
</dbReference>